<gene>
    <name evidence="1" type="ORF">J2W48_002551</name>
</gene>
<dbReference type="Gene3D" id="3.40.1580.10">
    <property type="entry name" value="SMI1/KNR4-like"/>
    <property type="match status" value="1"/>
</dbReference>
<reference evidence="1 2" key="1">
    <citation type="submission" date="2023-07" db="EMBL/GenBank/DDBJ databases">
        <title>Sorghum-associated microbial communities from plants grown in Nebraska, USA.</title>
        <authorList>
            <person name="Schachtman D."/>
        </authorList>
    </citation>
    <scope>NUCLEOTIDE SEQUENCE [LARGE SCALE GENOMIC DNA]</scope>
    <source>
        <strain evidence="1 2">4129</strain>
    </source>
</reference>
<dbReference type="RefSeq" id="WP_310281823.1">
    <property type="nucleotide sequence ID" value="NZ_JAVDWQ010000008.1"/>
</dbReference>
<dbReference type="EMBL" id="JAVDWQ010000008">
    <property type="protein sequence ID" value="MDR7210601.1"/>
    <property type="molecule type" value="Genomic_DNA"/>
</dbReference>
<dbReference type="SUPFAM" id="SSF160631">
    <property type="entry name" value="SMI1/KNR4-like"/>
    <property type="match status" value="1"/>
</dbReference>
<proteinExistence type="predicted"/>
<name>A0ABU1YAW2_9FLAO</name>
<dbReference type="InterPro" id="IPR037883">
    <property type="entry name" value="Knr4/Smi1-like_sf"/>
</dbReference>
<feature type="non-terminal residue" evidence="1">
    <location>
        <position position="68"/>
    </location>
</feature>
<evidence type="ECO:0000313" key="1">
    <source>
        <dbReference type="EMBL" id="MDR7210601.1"/>
    </source>
</evidence>
<dbReference type="Proteomes" id="UP001269081">
    <property type="component" value="Unassembled WGS sequence"/>
</dbReference>
<evidence type="ECO:0000313" key="2">
    <source>
        <dbReference type="Proteomes" id="UP001269081"/>
    </source>
</evidence>
<keyword evidence="2" id="KW-1185">Reference proteome</keyword>
<evidence type="ECO:0008006" key="3">
    <source>
        <dbReference type="Google" id="ProtNLM"/>
    </source>
</evidence>
<accession>A0ABU1YAW2</accession>
<sequence length="68" mass="7956">MKQYLKYIKEVIEVRLKGTTSTFENLVSLFIMNEEASDDEISTCDLLLNKKLPDEYKFFLQNYNGGIL</sequence>
<protein>
    <recommendedName>
        <fullName evidence="3">SMI1/KNR4 family protein</fullName>
    </recommendedName>
</protein>
<organism evidence="1 2">
    <name type="scientific">Flavobacterium piscis</name>
    <dbReference type="NCBI Taxonomy" id="1114874"/>
    <lineage>
        <taxon>Bacteria</taxon>
        <taxon>Pseudomonadati</taxon>
        <taxon>Bacteroidota</taxon>
        <taxon>Flavobacteriia</taxon>
        <taxon>Flavobacteriales</taxon>
        <taxon>Flavobacteriaceae</taxon>
        <taxon>Flavobacterium</taxon>
    </lineage>
</organism>
<comment type="caution">
    <text evidence="1">The sequence shown here is derived from an EMBL/GenBank/DDBJ whole genome shotgun (WGS) entry which is preliminary data.</text>
</comment>